<proteinExistence type="predicted"/>
<organism evidence="1 2">
    <name type="scientific">Eumeta variegata</name>
    <name type="common">Bagworm moth</name>
    <name type="synonym">Eumeta japonica</name>
    <dbReference type="NCBI Taxonomy" id="151549"/>
    <lineage>
        <taxon>Eukaryota</taxon>
        <taxon>Metazoa</taxon>
        <taxon>Ecdysozoa</taxon>
        <taxon>Arthropoda</taxon>
        <taxon>Hexapoda</taxon>
        <taxon>Insecta</taxon>
        <taxon>Pterygota</taxon>
        <taxon>Neoptera</taxon>
        <taxon>Endopterygota</taxon>
        <taxon>Lepidoptera</taxon>
        <taxon>Glossata</taxon>
        <taxon>Ditrysia</taxon>
        <taxon>Tineoidea</taxon>
        <taxon>Psychidae</taxon>
        <taxon>Oiketicinae</taxon>
        <taxon>Eumeta</taxon>
    </lineage>
</organism>
<dbReference type="Proteomes" id="UP000299102">
    <property type="component" value="Unassembled WGS sequence"/>
</dbReference>
<evidence type="ECO:0000313" key="1">
    <source>
        <dbReference type="EMBL" id="GBP27640.1"/>
    </source>
</evidence>
<name>A0A4C1UN86_EUMVA</name>
<keyword evidence="2" id="KW-1185">Reference proteome</keyword>
<evidence type="ECO:0000313" key="2">
    <source>
        <dbReference type="Proteomes" id="UP000299102"/>
    </source>
</evidence>
<dbReference type="AlphaFoldDB" id="A0A4C1UN86"/>
<protein>
    <submittedName>
        <fullName evidence="1">Uncharacterized protein</fullName>
    </submittedName>
</protein>
<gene>
    <name evidence="1" type="ORF">EVAR_12684_1</name>
</gene>
<accession>A0A4C1UN86</accession>
<reference evidence="1 2" key="1">
    <citation type="journal article" date="2019" name="Commun. Biol.">
        <title>The bagworm genome reveals a unique fibroin gene that provides high tensile strength.</title>
        <authorList>
            <person name="Kono N."/>
            <person name="Nakamura H."/>
            <person name="Ohtoshi R."/>
            <person name="Tomita M."/>
            <person name="Numata K."/>
            <person name="Arakawa K."/>
        </authorList>
    </citation>
    <scope>NUCLEOTIDE SEQUENCE [LARGE SCALE GENOMIC DNA]</scope>
</reference>
<dbReference type="EMBL" id="BGZK01000197">
    <property type="protein sequence ID" value="GBP27640.1"/>
    <property type="molecule type" value="Genomic_DNA"/>
</dbReference>
<comment type="caution">
    <text evidence="1">The sequence shown here is derived from an EMBL/GenBank/DDBJ whole genome shotgun (WGS) entry which is preliminary data.</text>
</comment>
<sequence length="82" mass="9406">MCRCEALVGDFLIYYIGEVTFPFGPDRPMSLHESLLGRGNLVNERKKLDFDSINSREKGRSTAEAEITWMRCTVRTLYTVTV</sequence>